<comment type="caution">
    <text evidence="10">The sequence shown here is derived from an EMBL/GenBank/DDBJ whole genome shotgun (WGS) entry which is preliminary data.</text>
</comment>
<dbReference type="CDD" id="cd00143">
    <property type="entry name" value="PP2Cc"/>
    <property type="match status" value="1"/>
</dbReference>
<dbReference type="Gene3D" id="3.60.40.10">
    <property type="entry name" value="PPM-type phosphatase domain"/>
    <property type="match status" value="1"/>
</dbReference>
<gene>
    <name evidence="10" type="ORF">DERP_010223</name>
</gene>
<reference evidence="10 11" key="2">
    <citation type="journal article" date="2022" name="Mol. Biol. Evol.">
        <title>Comparative Genomics Reveals Insights into the Divergent Evolution of Astigmatic Mites and Household Pest Adaptations.</title>
        <authorList>
            <person name="Xiong Q."/>
            <person name="Wan A.T."/>
            <person name="Liu X."/>
            <person name="Fung C.S."/>
            <person name="Xiao X."/>
            <person name="Malainual N."/>
            <person name="Hou J."/>
            <person name="Wang L."/>
            <person name="Wang M."/>
            <person name="Yang K.Y."/>
            <person name="Cui Y."/>
            <person name="Leung E.L."/>
            <person name="Nong W."/>
            <person name="Shin S.K."/>
            <person name="Au S.W."/>
            <person name="Jeong K.Y."/>
            <person name="Chew F.T."/>
            <person name="Hui J.H."/>
            <person name="Leung T.F."/>
            <person name="Tungtrongchitr A."/>
            <person name="Zhong N."/>
            <person name="Liu Z."/>
            <person name="Tsui S.K."/>
        </authorList>
    </citation>
    <scope>NUCLEOTIDE SEQUENCE [LARGE SCALE GENOMIC DNA]</scope>
    <source>
        <strain evidence="10">Derp</strain>
    </source>
</reference>
<keyword evidence="6" id="KW-0460">Magnesium</keyword>
<evidence type="ECO:0000256" key="1">
    <source>
        <dbReference type="ARBA" id="ARBA00001936"/>
    </source>
</evidence>
<keyword evidence="5" id="KW-0378">Hydrolase</keyword>
<evidence type="ECO:0000256" key="4">
    <source>
        <dbReference type="ARBA" id="ARBA00022723"/>
    </source>
</evidence>
<evidence type="ECO:0000256" key="6">
    <source>
        <dbReference type="ARBA" id="ARBA00022842"/>
    </source>
</evidence>
<name>A0ABQ8J6Z2_DERPT</name>
<dbReference type="InterPro" id="IPR036457">
    <property type="entry name" value="PPM-type-like_dom_sf"/>
</dbReference>
<proteinExistence type="inferred from homology"/>
<dbReference type="PANTHER" id="PTHR13832">
    <property type="entry name" value="PROTEIN PHOSPHATASE 2C"/>
    <property type="match status" value="1"/>
</dbReference>
<feature type="domain" description="PPM-type phosphatase" evidence="9">
    <location>
        <begin position="24"/>
        <end position="309"/>
    </location>
</feature>
<dbReference type="EC" id="3.1.3.16" evidence="3"/>
<evidence type="ECO:0000313" key="10">
    <source>
        <dbReference type="EMBL" id="KAH9418354.1"/>
    </source>
</evidence>
<evidence type="ECO:0000256" key="3">
    <source>
        <dbReference type="ARBA" id="ARBA00013081"/>
    </source>
</evidence>
<dbReference type="PROSITE" id="PS51746">
    <property type="entry name" value="PPM_2"/>
    <property type="match status" value="1"/>
</dbReference>
<dbReference type="InterPro" id="IPR001932">
    <property type="entry name" value="PPM-type_phosphatase-like_dom"/>
</dbReference>
<keyword evidence="11" id="KW-1185">Reference proteome</keyword>
<dbReference type="EMBL" id="NJHN03000064">
    <property type="protein sequence ID" value="KAH9418354.1"/>
    <property type="molecule type" value="Genomic_DNA"/>
</dbReference>
<protein>
    <recommendedName>
        <fullName evidence="3">protein-serine/threonine phosphatase</fullName>
        <ecNumber evidence="3">3.1.3.16</ecNumber>
    </recommendedName>
</protein>
<evidence type="ECO:0000256" key="7">
    <source>
        <dbReference type="ARBA" id="ARBA00022912"/>
    </source>
</evidence>
<organism evidence="10 11">
    <name type="scientific">Dermatophagoides pteronyssinus</name>
    <name type="common">European house dust mite</name>
    <dbReference type="NCBI Taxonomy" id="6956"/>
    <lineage>
        <taxon>Eukaryota</taxon>
        <taxon>Metazoa</taxon>
        <taxon>Ecdysozoa</taxon>
        <taxon>Arthropoda</taxon>
        <taxon>Chelicerata</taxon>
        <taxon>Arachnida</taxon>
        <taxon>Acari</taxon>
        <taxon>Acariformes</taxon>
        <taxon>Sarcoptiformes</taxon>
        <taxon>Astigmata</taxon>
        <taxon>Psoroptidia</taxon>
        <taxon>Analgoidea</taxon>
        <taxon>Pyroglyphidae</taxon>
        <taxon>Dermatophagoidinae</taxon>
        <taxon>Dermatophagoides</taxon>
    </lineage>
</organism>
<dbReference type="SUPFAM" id="SSF81606">
    <property type="entry name" value="PP2C-like"/>
    <property type="match status" value="1"/>
</dbReference>
<evidence type="ECO:0000313" key="11">
    <source>
        <dbReference type="Proteomes" id="UP000887458"/>
    </source>
</evidence>
<evidence type="ECO:0000259" key="9">
    <source>
        <dbReference type="PROSITE" id="PS51746"/>
    </source>
</evidence>
<evidence type="ECO:0000256" key="5">
    <source>
        <dbReference type="ARBA" id="ARBA00022801"/>
    </source>
</evidence>
<dbReference type="PANTHER" id="PTHR13832:SF803">
    <property type="entry name" value="PROTEIN PHOSPHATASE 1G"/>
    <property type="match status" value="1"/>
</dbReference>
<evidence type="ECO:0000256" key="2">
    <source>
        <dbReference type="ARBA" id="ARBA00006702"/>
    </source>
</evidence>
<accession>A0ABQ8J6Z2</accession>
<reference evidence="10 11" key="1">
    <citation type="journal article" date="2018" name="J. Allergy Clin. Immunol.">
        <title>High-quality assembly of Dermatophagoides pteronyssinus genome and transcriptome reveals a wide range of novel allergens.</title>
        <authorList>
            <person name="Liu X.Y."/>
            <person name="Yang K.Y."/>
            <person name="Wang M.Q."/>
            <person name="Kwok J.S."/>
            <person name="Zeng X."/>
            <person name="Yang Z."/>
            <person name="Xiao X.J."/>
            <person name="Lau C.P."/>
            <person name="Li Y."/>
            <person name="Huang Z.M."/>
            <person name="Ba J.G."/>
            <person name="Yim A.K."/>
            <person name="Ouyang C.Y."/>
            <person name="Ngai S.M."/>
            <person name="Chan T.F."/>
            <person name="Leung E.L."/>
            <person name="Liu L."/>
            <person name="Liu Z.G."/>
            <person name="Tsui S.K."/>
        </authorList>
    </citation>
    <scope>NUCLEOTIDE SEQUENCE [LARGE SCALE GENOMIC DNA]</scope>
    <source>
        <strain evidence="10">Derp</strain>
    </source>
</reference>
<keyword evidence="4" id="KW-0479">Metal-binding</keyword>
<dbReference type="Proteomes" id="UP000887458">
    <property type="component" value="Unassembled WGS sequence"/>
</dbReference>
<keyword evidence="8" id="KW-0464">Manganese</keyword>
<comment type="cofactor">
    <cofactor evidence="1">
        <name>Mn(2+)</name>
        <dbReference type="ChEBI" id="CHEBI:29035"/>
    </cofactor>
</comment>
<keyword evidence="7" id="KW-0904">Protein phosphatase</keyword>
<dbReference type="Pfam" id="PF00481">
    <property type="entry name" value="PP2C"/>
    <property type="match status" value="1"/>
</dbReference>
<evidence type="ECO:0000256" key="8">
    <source>
        <dbReference type="ARBA" id="ARBA00023211"/>
    </source>
</evidence>
<sequence length="382" mass="43613">MAGVYLRQAVRSMHTSIGSGPNFEFAATSCQGWRNTMEDVHVIIPYMDGENSTHQASLFAVFDGHNGVEVSTYAAKYLPEYIRRNRKYQSGHVVDGLKEAFILLDNSMLLRESVNELREIRRLMHPNIPEYTPGFTSGSTAVVCLLKNNTFYCANIGDSRCVLSRNGRAVPLSLDTKPDDPHEMARIERAGGTVMRGRINMQINVSRAFGDHMYKCNPDLQLTEQMIIALPDVIVEPYNDKTDQFMVLMCDGIWNSMTNDDVIQYISRRIRTDRLSQITEDIIRKILPEEMPERGIQGKDNMTIVIVKFLNQATMMMMNSPASTATPQLTQQQQQQLQQQLQQLQQLQTPAFLMAQKMFSKTNSDRKFKLKLQQQQQQQPPH</sequence>
<dbReference type="InterPro" id="IPR015655">
    <property type="entry name" value="PP2C"/>
</dbReference>
<dbReference type="SMART" id="SM00332">
    <property type="entry name" value="PP2Cc"/>
    <property type="match status" value="1"/>
</dbReference>
<comment type="similarity">
    <text evidence="2">Belongs to the PP2C family.</text>
</comment>